<dbReference type="InterPro" id="IPR017459">
    <property type="entry name" value="Glycosyl_Trfase_fam3_N_dom"/>
</dbReference>
<dbReference type="PROSITE" id="PS00647">
    <property type="entry name" value="THYMID_PHOSPHORYLASE"/>
    <property type="match status" value="1"/>
</dbReference>
<comment type="catalytic activity">
    <reaction evidence="5">
        <text>thymidine + phosphate = 2-deoxy-alpha-D-ribose 1-phosphate + thymine</text>
        <dbReference type="Rhea" id="RHEA:16037"/>
        <dbReference type="ChEBI" id="CHEBI:17748"/>
        <dbReference type="ChEBI" id="CHEBI:17821"/>
        <dbReference type="ChEBI" id="CHEBI:43474"/>
        <dbReference type="ChEBI" id="CHEBI:57259"/>
        <dbReference type="EC" id="2.4.2.4"/>
    </reaction>
</comment>
<dbReference type="EMBL" id="JARAKH010000045">
    <property type="protein sequence ID" value="KAK8378489.1"/>
    <property type="molecule type" value="Genomic_DNA"/>
</dbReference>
<dbReference type="InterPro" id="IPR035902">
    <property type="entry name" value="Nuc_phospho_transferase"/>
</dbReference>
<evidence type="ECO:0000313" key="8">
    <source>
        <dbReference type="Proteomes" id="UP001487740"/>
    </source>
</evidence>
<dbReference type="GO" id="GO:0005829">
    <property type="term" value="C:cytosol"/>
    <property type="evidence" value="ECO:0007669"/>
    <property type="project" value="TreeGrafter"/>
</dbReference>
<keyword evidence="3 5" id="KW-0328">Glycosyltransferase</keyword>
<reference evidence="7 8" key="1">
    <citation type="submission" date="2023-03" db="EMBL/GenBank/DDBJ databases">
        <title>High-quality genome of Scylla paramamosain provides insights in environmental adaptation.</title>
        <authorList>
            <person name="Zhang L."/>
        </authorList>
    </citation>
    <scope>NUCLEOTIDE SEQUENCE [LARGE SCALE GENOMIC DNA]</scope>
    <source>
        <strain evidence="7">LZ_2023a</strain>
        <tissue evidence="7">Muscle</tissue>
    </source>
</reference>
<dbReference type="PANTHER" id="PTHR10515">
    <property type="entry name" value="THYMIDINE PHOSPHORYLASE"/>
    <property type="match status" value="1"/>
</dbReference>
<dbReference type="Gene3D" id="1.20.970.10">
    <property type="entry name" value="Transferase, Pyrimidine Nucleoside Phosphorylase, Chain C"/>
    <property type="match status" value="1"/>
</dbReference>
<dbReference type="AlphaFoldDB" id="A0AAW0ST83"/>
<evidence type="ECO:0000313" key="7">
    <source>
        <dbReference type="EMBL" id="KAK8378490.1"/>
    </source>
</evidence>
<dbReference type="FunFam" id="3.40.1030.10:FF:000003">
    <property type="entry name" value="Pyrimidine-nucleoside phosphorylase"/>
    <property type="match status" value="1"/>
</dbReference>
<accession>A0AAW0ST83</accession>
<dbReference type="Proteomes" id="UP001487740">
    <property type="component" value="Unassembled WGS sequence"/>
</dbReference>
<dbReference type="Gene3D" id="3.90.1170.30">
    <property type="entry name" value="Pyrimidine nucleoside phosphorylase-like, C-terminal domain"/>
    <property type="match status" value="1"/>
</dbReference>
<dbReference type="GO" id="GO:0006206">
    <property type="term" value="P:pyrimidine nucleobase metabolic process"/>
    <property type="evidence" value="ECO:0007669"/>
    <property type="project" value="InterPro"/>
</dbReference>
<organism evidence="7 8">
    <name type="scientific">Scylla paramamosain</name>
    <name type="common">Mud crab</name>
    <dbReference type="NCBI Taxonomy" id="85552"/>
    <lineage>
        <taxon>Eukaryota</taxon>
        <taxon>Metazoa</taxon>
        <taxon>Ecdysozoa</taxon>
        <taxon>Arthropoda</taxon>
        <taxon>Crustacea</taxon>
        <taxon>Multicrustacea</taxon>
        <taxon>Malacostraca</taxon>
        <taxon>Eumalacostraca</taxon>
        <taxon>Eucarida</taxon>
        <taxon>Decapoda</taxon>
        <taxon>Pleocyemata</taxon>
        <taxon>Brachyura</taxon>
        <taxon>Eubrachyura</taxon>
        <taxon>Portunoidea</taxon>
        <taxon>Portunidae</taxon>
        <taxon>Portuninae</taxon>
        <taxon>Scylla</taxon>
    </lineage>
</organism>
<protein>
    <recommendedName>
        <fullName evidence="5">Thymidine phosphorylase</fullName>
        <shortName evidence="5">TP</shortName>
        <ecNumber evidence="5">2.4.2.4</ecNumber>
    </recommendedName>
    <alternativeName>
        <fullName evidence="5">TdRPase</fullName>
    </alternativeName>
</protein>
<proteinExistence type="inferred from homology"/>
<dbReference type="EC" id="2.4.2.4" evidence="5"/>
<dbReference type="EMBL" id="JARAKH010000045">
    <property type="protein sequence ID" value="KAK8378490.1"/>
    <property type="molecule type" value="Genomic_DNA"/>
</dbReference>
<dbReference type="PANTHER" id="PTHR10515:SF0">
    <property type="entry name" value="THYMIDINE PHOSPHORYLASE"/>
    <property type="match status" value="1"/>
</dbReference>
<dbReference type="InterPro" id="IPR017872">
    <property type="entry name" value="Pyrmidine_PPase_CS"/>
</dbReference>
<dbReference type="SUPFAM" id="SSF52418">
    <property type="entry name" value="Nucleoside phosphorylase/phosphoribosyltransferase catalytic domain"/>
    <property type="match status" value="1"/>
</dbReference>
<evidence type="ECO:0000256" key="2">
    <source>
        <dbReference type="ARBA" id="ARBA00011738"/>
    </source>
</evidence>
<dbReference type="GO" id="GO:0004645">
    <property type="term" value="F:1,4-alpha-oligoglucan phosphorylase activity"/>
    <property type="evidence" value="ECO:0007669"/>
    <property type="project" value="InterPro"/>
</dbReference>
<dbReference type="SUPFAM" id="SSF54680">
    <property type="entry name" value="Pyrimidine nucleoside phosphorylase C-terminal domain"/>
    <property type="match status" value="1"/>
</dbReference>
<dbReference type="InterPro" id="IPR013102">
    <property type="entry name" value="PYNP_C"/>
</dbReference>
<name>A0AAW0ST83_SCYPA</name>
<evidence type="ECO:0000256" key="4">
    <source>
        <dbReference type="ARBA" id="ARBA00022679"/>
    </source>
</evidence>
<evidence type="ECO:0000256" key="1">
    <source>
        <dbReference type="ARBA" id="ARBA00006915"/>
    </source>
</evidence>
<comment type="subunit">
    <text evidence="2 5">Homodimer.</text>
</comment>
<dbReference type="PIRSF" id="PIRSF000478">
    <property type="entry name" value="TP_PyNP"/>
    <property type="match status" value="1"/>
</dbReference>
<dbReference type="NCBIfam" id="TIGR02644">
    <property type="entry name" value="Y_phosphoryl"/>
    <property type="match status" value="1"/>
</dbReference>
<comment type="function">
    <text evidence="5">Catalyzes the reversible phosphorolysis of thymidine. The produced molecules are then utilized as carbon and energy sources or in the rescue of pyrimidine bases for nucleotide synthesis.</text>
</comment>
<keyword evidence="4 5" id="KW-0808">Transferase</keyword>
<dbReference type="GO" id="GO:0009032">
    <property type="term" value="F:thymidine phosphorylase activity"/>
    <property type="evidence" value="ECO:0007669"/>
    <property type="project" value="UniProtKB-UniRule"/>
</dbReference>
<dbReference type="Pfam" id="PF07831">
    <property type="entry name" value="PYNP_C"/>
    <property type="match status" value="1"/>
</dbReference>
<comment type="similarity">
    <text evidence="1 5">Belongs to the thymidine/pyrimidine-nucleoside phosphorylase family.</text>
</comment>
<dbReference type="GO" id="GO:0006213">
    <property type="term" value="P:pyrimidine nucleoside metabolic process"/>
    <property type="evidence" value="ECO:0007669"/>
    <property type="project" value="UniProtKB-UniRule"/>
</dbReference>
<dbReference type="SMART" id="SM00941">
    <property type="entry name" value="PYNP_C"/>
    <property type="match status" value="1"/>
</dbReference>
<dbReference type="Gene3D" id="3.40.1030.10">
    <property type="entry name" value="Nucleoside phosphorylase/phosphoribosyltransferase catalytic domain"/>
    <property type="match status" value="1"/>
</dbReference>
<dbReference type="InterPro" id="IPR000312">
    <property type="entry name" value="Glycosyl_Trfase_fam3"/>
</dbReference>
<gene>
    <name evidence="7" type="ORF">O3P69_011185</name>
</gene>
<comment type="caution">
    <text evidence="7">The sequence shown here is derived from an EMBL/GenBank/DDBJ whole genome shotgun (WGS) entry which is preliminary data.</text>
</comment>
<dbReference type="InterPro" id="IPR036566">
    <property type="entry name" value="PYNP-like_C_sf"/>
</dbReference>
<dbReference type="InterPro" id="IPR000053">
    <property type="entry name" value="Thymidine/pyrmidine_PPase"/>
</dbReference>
<keyword evidence="8" id="KW-1185">Reference proteome</keyword>
<comment type="pathway">
    <text evidence="5">Pyrimidine metabolism; dTMP biosynthesis via salvage pathway; dTMP from thymine: step 1/2.</text>
</comment>
<evidence type="ECO:0000256" key="5">
    <source>
        <dbReference type="PIRNR" id="PIRNR000478"/>
    </source>
</evidence>
<dbReference type="InterPro" id="IPR036320">
    <property type="entry name" value="Glycosyl_Trfase_fam3_N_dom_sf"/>
</dbReference>
<feature type="domain" description="Pyrimidine nucleoside phosphorylase C-terminal" evidence="6">
    <location>
        <begin position="364"/>
        <end position="437"/>
    </location>
</feature>
<sequence length="453" mass="47371">MAGDKTASDKGGAWRVPDLLATKMQGGNFSEDQVAFLIQKVTDGSMDDCQLGALLVAIKVRGMNSQEVVALTRCMRDSGRVLEWPQEWRTVDKHSTGGVGDKVSLSLVPALAALGLHVPMISGRGLEHTGGTLDKLESIPGYRVALTEQEMRAALGQAGCCIVGQTSNITPADKRMYAARDITSTVNSLPLIVSSIISKKAAGGMKALVLDVKYGDSAFMKTVEEARTLAKAMVEVSGGLGIKTTALVTEMNNPIGKAVGNALEVVESLQCLRGEGPADLRELVVHLGGELVAAAGVAGSAEEGQRAVERVLNDGSALASFRKMLVMQGVSEEVAAELCGEKPNYSKLPRASSITPVNAATTGVITKLHAMSLAQVCQKLGAGRERTGDSINLAVGIVLKKSVGERVAAGEVWADIHHDGPLAMTLLAKVAGAVVIEDKNAFPTPSRIAARIS</sequence>
<dbReference type="NCBIfam" id="NF004490">
    <property type="entry name" value="PRK05820.1"/>
    <property type="match status" value="1"/>
</dbReference>
<evidence type="ECO:0000259" key="6">
    <source>
        <dbReference type="SMART" id="SM00941"/>
    </source>
</evidence>
<dbReference type="Pfam" id="PF02885">
    <property type="entry name" value="Glycos_trans_3N"/>
    <property type="match status" value="1"/>
</dbReference>
<dbReference type="Pfam" id="PF00591">
    <property type="entry name" value="Glycos_transf_3"/>
    <property type="match status" value="1"/>
</dbReference>
<dbReference type="InterPro" id="IPR018090">
    <property type="entry name" value="Pyrmidine_PPas_bac/euk"/>
</dbReference>
<dbReference type="SUPFAM" id="SSF47648">
    <property type="entry name" value="Nucleoside phosphorylase/phosphoribosyltransferase N-terminal domain"/>
    <property type="match status" value="1"/>
</dbReference>
<evidence type="ECO:0000256" key="3">
    <source>
        <dbReference type="ARBA" id="ARBA00022676"/>
    </source>
</evidence>